<proteinExistence type="inferred from homology"/>
<evidence type="ECO:0000256" key="3">
    <source>
        <dbReference type="SAM" id="SignalP"/>
    </source>
</evidence>
<evidence type="ECO:0000313" key="6">
    <source>
        <dbReference type="Proteomes" id="UP000183376"/>
    </source>
</evidence>
<dbReference type="PANTHER" id="PTHR33393">
    <property type="entry name" value="POLYGLUTAMINE SYNTHESIS ACCESSORY PROTEIN RV0574C-RELATED"/>
    <property type="match status" value="1"/>
</dbReference>
<evidence type="ECO:0000313" key="5">
    <source>
        <dbReference type="EMBL" id="SDN37381.1"/>
    </source>
</evidence>
<dbReference type="EMBL" id="LT629701">
    <property type="protein sequence ID" value="SDN37381.1"/>
    <property type="molecule type" value="Genomic_DNA"/>
</dbReference>
<name>A0A1H0AVM0_ALLAB</name>
<dbReference type="SMART" id="SM00854">
    <property type="entry name" value="PGA_cap"/>
    <property type="match status" value="1"/>
</dbReference>
<dbReference type="AlphaFoldDB" id="A0A1H0AVM0"/>
<feature type="domain" description="Capsule synthesis protein CapA" evidence="4">
    <location>
        <begin position="58"/>
        <end position="302"/>
    </location>
</feature>
<dbReference type="Pfam" id="PF09587">
    <property type="entry name" value="PGA_cap"/>
    <property type="match status" value="1"/>
</dbReference>
<dbReference type="SUPFAM" id="SSF56300">
    <property type="entry name" value="Metallo-dependent phosphatases"/>
    <property type="match status" value="1"/>
</dbReference>
<dbReference type="STRING" id="211114.SAMN04489726_6301"/>
<dbReference type="InterPro" id="IPR052169">
    <property type="entry name" value="CW_Biosynth-Accessory"/>
</dbReference>
<dbReference type="InterPro" id="IPR029052">
    <property type="entry name" value="Metallo-depent_PP-like"/>
</dbReference>
<dbReference type="CDD" id="cd07381">
    <property type="entry name" value="MPP_CapA"/>
    <property type="match status" value="1"/>
</dbReference>
<dbReference type="PROSITE" id="PS51257">
    <property type="entry name" value="PROKAR_LIPOPROTEIN"/>
    <property type="match status" value="1"/>
</dbReference>
<keyword evidence="6" id="KW-1185">Reference proteome</keyword>
<feature type="chain" id="PRO_5009246942" evidence="3">
    <location>
        <begin position="25"/>
        <end position="384"/>
    </location>
</feature>
<dbReference type="InterPro" id="IPR019079">
    <property type="entry name" value="Capsule_synth_CapA"/>
</dbReference>
<dbReference type="Gene3D" id="3.60.21.10">
    <property type="match status" value="1"/>
</dbReference>
<dbReference type="OrthoDB" id="9810718at2"/>
<protein>
    <submittedName>
        <fullName evidence="5">Poly-gamma-glutamate synthesis protein (Capsule biosynthesis protein)</fullName>
    </submittedName>
</protein>
<feature type="signal peptide" evidence="3">
    <location>
        <begin position="1"/>
        <end position="24"/>
    </location>
</feature>
<dbReference type="RefSeq" id="WP_030433707.1">
    <property type="nucleotide sequence ID" value="NZ_JOEF01000052.1"/>
</dbReference>
<comment type="similarity">
    <text evidence="1">Belongs to the CapA family.</text>
</comment>
<organism evidence="5 6">
    <name type="scientific">Allokutzneria albata</name>
    <name type="common">Kibdelosporangium albatum</name>
    <dbReference type="NCBI Taxonomy" id="211114"/>
    <lineage>
        <taxon>Bacteria</taxon>
        <taxon>Bacillati</taxon>
        <taxon>Actinomycetota</taxon>
        <taxon>Actinomycetes</taxon>
        <taxon>Pseudonocardiales</taxon>
        <taxon>Pseudonocardiaceae</taxon>
        <taxon>Allokutzneria</taxon>
    </lineage>
</organism>
<keyword evidence="3" id="KW-0732">Signal</keyword>
<sequence length="384" mass="39787">MPRTSRGIQTPRIAAAALCVAAFAACSPEPTPPPAPSSAPSGSGSGTPSSSRSGSSFTVAATGDVLIHPELTTQATEDGKGRRDYGPLLAGVKRAISGADLAICHLEVPIAPAAGPFKGYPNFSAPPEVTKGLADTGYDACSTASNHTIDQGAAGVTRTLDALDAAGIAHTGSARSAAEAAKPRVLDVNGVKVGHVSFTFGFNGIPVPADKPWLSNKLDANAVLTAARAAKAAGAEVVLASLHWGTEFKHEPTSEQKQLARKILGDPAVDLIIGHHAHVVQPFEKIGDKWVAYGLGNHIAKHAEPRGVSEEGAIARFTFVREGTKWKVGTAEFLPTLVELGPPIRLLDLTTTPASPRNKEAVSRTERVVRSLGANEEILTRPGS</sequence>
<feature type="region of interest" description="Disordered" evidence="2">
    <location>
        <begin position="29"/>
        <end position="56"/>
    </location>
</feature>
<evidence type="ECO:0000256" key="1">
    <source>
        <dbReference type="ARBA" id="ARBA00005662"/>
    </source>
</evidence>
<gene>
    <name evidence="5" type="ORF">SAMN04489726_6301</name>
</gene>
<reference evidence="5 6" key="1">
    <citation type="submission" date="2016-10" db="EMBL/GenBank/DDBJ databases">
        <authorList>
            <person name="de Groot N.N."/>
        </authorList>
    </citation>
    <scope>NUCLEOTIDE SEQUENCE [LARGE SCALE GENOMIC DNA]</scope>
    <source>
        <strain evidence="5 6">DSM 44149</strain>
    </source>
</reference>
<evidence type="ECO:0000256" key="2">
    <source>
        <dbReference type="SAM" id="MobiDB-lite"/>
    </source>
</evidence>
<evidence type="ECO:0000259" key="4">
    <source>
        <dbReference type="SMART" id="SM00854"/>
    </source>
</evidence>
<accession>A0A1H0AVM0</accession>
<feature type="compositionally biased region" description="Low complexity" evidence="2">
    <location>
        <begin position="38"/>
        <end position="56"/>
    </location>
</feature>
<dbReference type="Proteomes" id="UP000183376">
    <property type="component" value="Chromosome I"/>
</dbReference>
<dbReference type="eggNOG" id="COG2843">
    <property type="taxonomic scope" value="Bacteria"/>
</dbReference>
<dbReference type="PANTHER" id="PTHR33393:SF13">
    <property type="entry name" value="PGA BIOSYNTHESIS PROTEIN CAPA"/>
    <property type="match status" value="1"/>
</dbReference>